<dbReference type="SUPFAM" id="SSF53623">
    <property type="entry name" value="MurD-like peptide ligases, catalytic domain"/>
    <property type="match status" value="1"/>
</dbReference>
<dbReference type="EMBL" id="FQYT01000011">
    <property type="protein sequence ID" value="SHJ04230.1"/>
    <property type="molecule type" value="Genomic_DNA"/>
</dbReference>
<evidence type="ECO:0000259" key="19">
    <source>
        <dbReference type="Pfam" id="PF02875"/>
    </source>
</evidence>
<feature type="domain" description="Mur ligase central" evidence="20">
    <location>
        <begin position="114"/>
        <end position="291"/>
    </location>
</feature>
<dbReference type="PANTHER" id="PTHR43692">
    <property type="entry name" value="UDP-N-ACETYLMURAMOYLALANINE--D-GLUTAMATE LIGASE"/>
    <property type="match status" value="1"/>
</dbReference>
<dbReference type="Pfam" id="PF02875">
    <property type="entry name" value="Mur_ligase_C"/>
    <property type="match status" value="1"/>
</dbReference>
<dbReference type="PANTHER" id="PTHR43692:SF1">
    <property type="entry name" value="UDP-N-ACETYLMURAMOYLALANINE--D-GLUTAMATE LIGASE"/>
    <property type="match status" value="1"/>
</dbReference>
<comment type="subcellular location">
    <subcellularLocation>
        <location evidence="2 17 18">Cytoplasm</location>
    </subcellularLocation>
</comment>
<evidence type="ECO:0000256" key="11">
    <source>
        <dbReference type="ARBA" id="ARBA00022960"/>
    </source>
</evidence>
<dbReference type="UniPathway" id="UPA00219"/>
<dbReference type="Proteomes" id="UP000184342">
    <property type="component" value="Unassembled WGS sequence"/>
</dbReference>
<feature type="binding site" evidence="17">
    <location>
        <begin position="116"/>
        <end position="122"/>
    </location>
    <ligand>
        <name>ATP</name>
        <dbReference type="ChEBI" id="CHEBI:30616"/>
    </ligand>
</feature>
<evidence type="ECO:0000256" key="17">
    <source>
        <dbReference type="HAMAP-Rule" id="MF_00639"/>
    </source>
</evidence>
<dbReference type="Gene3D" id="3.40.1190.10">
    <property type="entry name" value="Mur-like, catalytic domain"/>
    <property type="match status" value="1"/>
</dbReference>
<comment type="function">
    <text evidence="1 17 18">Cell wall formation. Catalyzes the addition of glutamate to the nucleotide precursor UDP-N-acetylmuramoyl-L-alanine (UMA).</text>
</comment>
<feature type="domain" description="Mur ligase C-terminal" evidence="19">
    <location>
        <begin position="314"/>
        <end position="428"/>
    </location>
</feature>
<name>A0A1M6G2U8_9FIRM</name>
<evidence type="ECO:0000256" key="8">
    <source>
        <dbReference type="ARBA" id="ARBA00022598"/>
    </source>
</evidence>
<keyword evidence="9 17" id="KW-0547">Nucleotide-binding</keyword>
<evidence type="ECO:0000256" key="18">
    <source>
        <dbReference type="RuleBase" id="RU003664"/>
    </source>
</evidence>
<dbReference type="InterPro" id="IPR036565">
    <property type="entry name" value="Mur-like_cat_sf"/>
</dbReference>
<reference evidence="21 22" key="1">
    <citation type="submission" date="2016-11" db="EMBL/GenBank/DDBJ databases">
        <authorList>
            <person name="Jaros S."/>
            <person name="Januszkiewicz K."/>
            <person name="Wedrychowicz H."/>
        </authorList>
    </citation>
    <scope>NUCLEOTIDE SEQUENCE [LARGE SCALE GENOMIC DNA]</scope>
    <source>
        <strain evidence="21 22">DSM 15970</strain>
    </source>
</reference>
<evidence type="ECO:0000256" key="15">
    <source>
        <dbReference type="ARBA" id="ARBA00032324"/>
    </source>
</evidence>
<dbReference type="GO" id="GO:0005524">
    <property type="term" value="F:ATP binding"/>
    <property type="evidence" value="ECO:0007669"/>
    <property type="project" value="UniProtKB-UniRule"/>
</dbReference>
<gene>
    <name evidence="17" type="primary">murD</name>
    <name evidence="21" type="ORF">SAMN02745691_01235</name>
</gene>
<keyword evidence="17 18" id="KW-0132">Cell division</keyword>
<dbReference type="NCBIfam" id="TIGR01087">
    <property type="entry name" value="murD"/>
    <property type="match status" value="1"/>
</dbReference>
<dbReference type="HAMAP" id="MF_00639">
    <property type="entry name" value="MurD"/>
    <property type="match status" value="1"/>
</dbReference>
<evidence type="ECO:0000256" key="3">
    <source>
        <dbReference type="ARBA" id="ARBA00004752"/>
    </source>
</evidence>
<dbReference type="Pfam" id="PF21799">
    <property type="entry name" value="MurD-like_N"/>
    <property type="match status" value="1"/>
</dbReference>
<dbReference type="GO" id="GO:0051301">
    <property type="term" value="P:cell division"/>
    <property type="evidence" value="ECO:0007669"/>
    <property type="project" value="UniProtKB-KW"/>
</dbReference>
<dbReference type="SUPFAM" id="SSF51984">
    <property type="entry name" value="MurCD N-terminal domain"/>
    <property type="match status" value="1"/>
</dbReference>
<comment type="pathway">
    <text evidence="3 17 18">Cell wall biogenesis; peptidoglycan biosynthesis.</text>
</comment>
<evidence type="ECO:0000256" key="14">
    <source>
        <dbReference type="ARBA" id="ARBA00030398"/>
    </source>
</evidence>
<proteinExistence type="inferred from homology"/>
<dbReference type="Pfam" id="PF08245">
    <property type="entry name" value="Mur_ligase_M"/>
    <property type="match status" value="1"/>
</dbReference>
<keyword evidence="10 17" id="KW-0067">ATP-binding</keyword>
<dbReference type="AlphaFoldDB" id="A0A1M6G2U8"/>
<dbReference type="SUPFAM" id="SSF53244">
    <property type="entry name" value="MurD-like peptide ligases, peptide-binding domain"/>
    <property type="match status" value="1"/>
</dbReference>
<keyword evidence="7 17" id="KW-0963">Cytoplasm</keyword>
<keyword evidence="11 17" id="KW-0133">Cell shape</keyword>
<dbReference type="GO" id="GO:0008764">
    <property type="term" value="F:UDP-N-acetylmuramoylalanine-D-glutamate ligase activity"/>
    <property type="evidence" value="ECO:0007669"/>
    <property type="project" value="UniProtKB-UniRule"/>
</dbReference>
<dbReference type="GO" id="GO:0005737">
    <property type="term" value="C:cytoplasm"/>
    <property type="evidence" value="ECO:0007669"/>
    <property type="project" value="UniProtKB-SubCell"/>
</dbReference>
<evidence type="ECO:0000256" key="1">
    <source>
        <dbReference type="ARBA" id="ARBA00002734"/>
    </source>
</evidence>
<protein>
    <recommendedName>
        <fullName evidence="6 17">UDP-N-acetylmuramoylalanine--D-glutamate ligase</fullName>
        <ecNumber evidence="5 17">6.3.2.9</ecNumber>
    </recommendedName>
    <alternativeName>
        <fullName evidence="15 17">D-glutamic acid-adding enzyme</fullName>
    </alternativeName>
    <alternativeName>
        <fullName evidence="14 17">UDP-N-acetylmuramoyl-L-alanyl-D-glutamate synthetase</fullName>
    </alternativeName>
</protein>
<comment type="similarity">
    <text evidence="4 17">Belongs to the MurCDEF family.</text>
</comment>
<dbReference type="EC" id="6.3.2.9" evidence="5 17"/>
<evidence type="ECO:0000256" key="7">
    <source>
        <dbReference type="ARBA" id="ARBA00022490"/>
    </source>
</evidence>
<evidence type="ECO:0000256" key="12">
    <source>
        <dbReference type="ARBA" id="ARBA00022984"/>
    </source>
</evidence>
<dbReference type="Gene3D" id="3.90.190.20">
    <property type="entry name" value="Mur ligase, C-terminal domain"/>
    <property type="match status" value="1"/>
</dbReference>
<dbReference type="InterPro" id="IPR013221">
    <property type="entry name" value="Mur_ligase_cen"/>
</dbReference>
<organism evidence="21 22">
    <name type="scientific">Parasporobacterium paucivorans DSM 15970</name>
    <dbReference type="NCBI Taxonomy" id="1122934"/>
    <lineage>
        <taxon>Bacteria</taxon>
        <taxon>Bacillati</taxon>
        <taxon>Bacillota</taxon>
        <taxon>Clostridia</taxon>
        <taxon>Lachnospirales</taxon>
        <taxon>Lachnospiraceae</taxon>
        <taxon>Parasporobacterium</taxon>
    </lineage>
</organism>
<evidence type="ECO:0000256" key="10">
    <source>
        <dbReference type="ARBA" id="ARBA00022840"/>
    </source>
</evidence>
<evidence type="ECO:0000256" key="16">
    <source>
        <dbReference type="ARBA" id="ARBA00047632"/>
    </source>
</evidence>
<evidence type="ECO:0000259" key="20">
    <source>
        <dbReference type="Pfam" id="PF08245"/>
    </source>
</evidence>
<accession>A0A1M6G2U8</accession>
<dbReference type="RefSeq" id="WP_073993485.1">
    <property type="nucleotide sequence ID" value="NZ_FQYT01000011.1"/>
</dbReference>
<evidence type="ECO:0000313" key="21">
    <source>
        <dbReference type="EMBL" id="SHJ04230.1"/>
    </source>
</evidence>
<dbReference type="GO" id="GO:0009252">
    <property type="term" value="P:peptidoglycan biosynthetic process"/>
    <property type="evidence" value="ECO:0007669"/>
    <property type="project" value="UniProtKB-UniRule"/>
</dbReference>
<evidence type="ECO:0000256" key="4">
    <source>
        <dbReference type="ARBA" id="ARBA00010416"/>
    </source>
</evidence>
<keyword evidence="17 18" id="KW-0131">Cell cycle</keyword>
<dbReference type="InterPro" id="IPR005762">
    <property type="entry name" value="MurD"/>
</dbReference>
<keyword evidence="13 17" id="KW-0961">Cell wall biogenesis/degradation</keyword>
<evidence type="ECO:0000256" key="6">
    <source>
        <dbReference type="ARBA" id="ARBA00015655"/>
    </source>
</evidence>
<keyword evidence="12 17" id="KW-0573">Peptidoglycan synthesis</keyword>
<comment type="catalytic activity">
    <reaction evidence="16 17 18">
        <text>UDP-N-acetyl-alpha-D-muramoyl-L-alanine + D-glutamate + ATP = UDP-N-acetyl-alpha-D-muramoyl-L-alanyl-D-glutamate + ADP + phosphate + H(+)</text>
        <dbReference type="Rhea" id="RHEA:16429"/>
        <dbReference type="ChEBI" id="CHEBI:15378"/>
        <dbReference type="ChEBI" id="CHEBI:29986"/>
        <dbReference type="ChEBI" id="CHEBI:30616"/>
        <dbReference type="ChEBI" id="CHEBI:43474"/>
        <dbReference type="ChEBI" id="CHEBI:83898"/>
        <dbReference type="ChEBI" id="CHEBI:83900"/>
        <dbReference type="ChEBI" id="CHEBI:456216"/>
        <dbReference type="EC" id="6.3.2.9"/>
    </reaction>
</comment>
<dbReference type="GO" id="GO:0071555">
    <property type="term" value="P:cell wall organization"/>
    <property type="evidence" value="ECO:0007669"/>
    <property type="project" value="UniProtKB-KW"/>
</dbReference>
<dbReference type="OrthoDB" id="9809796at2"/>
<evidence type="ECO:0000256" key="5">
    <source>
        <dbReference type="ARBA" id="ARBA00012212"/>
    </source>
</evidence>
<evidence type="ECO:0000313" key="22">
    <source>
        <dbReference type="Proteomes" id="UP000184342"/>
    </source>
</evidence>
<dbReference type="InterPro" id="IPR004101">
    <property type="entry name" value="Mur_ligase_C"/>
</dbReference>
<keyword evidence="22" id="KW-1185">Reference proteome</keyword>
<dbReference type="GO" id="GO:0008360">
    <property type="term" value="P:regulation of cell shape"/>
    <property type="evidence" value="ECO:0007669"/>
    <property type="project" value="UniProtKB-KW"/>
</dbReference>
<dbReference type="Gene3D" id="3.40.50.720">
    <property type="entry name" value="NAD(P)-binding Rossmann-like Domain"/>
    <property type="match status" value="1"/>
</dbReference>
<evidence type="ECO:0000256" key="9">
    <source>
        <dbReference type="ARBA" id="ARBA00022741"/>
    </source>
</evidence>
<evidence type="ECO:0000256" key="13">
    <source>
        <dbReference type="ARBA" id="ARBA00023316"/>
    </source>
</evidence>
<evidence type="ECO:0000256" key="2">
    <source>
        <dbReference type="ARBA" id="ARBA00004496"/>
    </source>
</evidence>
<keyword evidence="8 17" id="KW-0436">Ligase</keyword>
<sequence length="451" mass="49801">MDFIGKTFIIAGMGVSGQGAVSLLKREDVNLVLFDANERLDKEEFRKRMGLDDGTPIYLGEFPRHELDLADYLVLSPGISVETEFVREAEKAGVLITGEIELAFQFNKGRLIAITGTNGKTTTTALTGAIMKEQQEQVFVVGNIGTSFAGAVLNTTRDSVTVAEISSFQLETADTFRPDVSGVLNVTPDHLDRHHTMEKYLETKMKIAANQGKEDVCVLNYEDERLRNYAPRLDCQIIFFSSGHELQDGIYLDEDKIIIRRGGEKVVFCRTGELNLLGKHNYENVMAAIALTMATGVPLDVIRSAVLRFKSVEHRIEYVATKGGVAYYNDSKGTNTDAAIKAIHAMPGRTVLIAGGYDKGAVYDEWVEAFGDKVTCLILMGATRDKIARTAKEFGHTNILFVESMEEAVKAASKEAVSGEFVLLSPACASWGMFKNYEERGRIFKDCVNRI</sequence>
<dbReference type="InterPro" id="IPR036615">
    <property type="entry name" value="Mur_ligase_C_dom_sf"/>
</dbReference>
<dbReference type="STRING" id="1122934.SAMN02745691_01235"/>